<evidence type="ECO:0000313" key="8">
    <source>
        <dbReference type="Proteomes" id="UP000015453"/>
    </source>
</evidence>
<proteinExistence type="inferred from homology"/>
<protein>
    <recommendedName>
        <fullName evidence="9">Defensin-like protein</fullName>
    </recommendedName>
</protein>
<feature type="chain" id="PRO_5004549874" description="Defensin-like protein" evidence="6">
    <location>
        <begin position="26"/>
        <end position="82"/>
    </location>
</feature>
<accession>S8D9P3</accession>
<gene>
    <name evidence="7" type="ORF">M569_15445</name>
</gene>
<reference evidence="7 8" key="1">
    <citation type="journal article" date="2013" name="BMC Genomics">
        <title>The miniature genome of a carnivorous plant Genlisea aurea contains a low number of genes and short non-coding sequences.</title>
        <authorList>
            <person name="Leushkin E.V."/>
            <person name="Sutormin R.A."/>
            <person name="Nabieva E.R."/>
            <person name="Penin A.A."/>
            <person name="Kondrashov A.S."/>
            <person name="Logacheva M.D."/>
        </authorList>
    </citation>
    <scope>NUCLEOTIDE SEQUENCE [LARGE SCALE GENOMIC DNA]</scope>
</reference>
<organism evidence="7 8">
    <name type="scientific">Genlisea aurea</name>
    <dbReference type="NCBI Taxonomy" id="192259"/>
    <lineage>
        <taxon>Eukaryota</taxon>
        <taxon>Viridiplantae</taxon>
        <taxon>Streptophyta</taxon>
        <taxon>Embryophyta</taxon>
        <taxon>Tracheophyta</taxon>
        <taxon>Spermatophyta</taxon>
        <taxon>Magnoliopsida</taxon>
        <taxon>eudicotyledons</taxon>
        <taxon>Gunneridae</taxon>
        <taxon>Pentapetalae</taxon>
        <taxon>asterids</taxon>
        <taxon>lamiids</taxon>
        <taxon>Lamiales</taxon>
        <taxon>Lentibulariaceae</taxon>
        <taxon>Genlisea</taxon>
    </lineage>
</organism>
<dbReference type="Proteomes" id="UP000015453">
    <property type="component" value="Unassembled WGS sequence"/>
</dbReference>
<dbReference type="GO" id="GO:0031640">
    <property type="term" value="P:killing of cells of another organism"/>
    <property type="evidence" value="ECO:0007669"/>
    <property type="project" value="UniProtKB-KW"/>
</dbReference>
<dbReference type="InterPro" id="IPR010851">
    <property type="entry name" value="DEFL"/>
</dbReference>
<name>S8D9P3_9LAMI</name>
<dbReference type="Pfam" id="PF25052">
    <property type="entry name" value="AtDEF-like"/>
    <property type="match status" value="1"/>
</dbReference>
<evidence type="ECO:0000256" key="4">
    <source>
        <dbReference type="ARBA" id="ARBA00022821"/>
    </source>
</evidence>
<feature type="non-terminal residue" evidence="7">
    <location>
        <position position="82"/>
    </location>
</feature>
<comment type="similarity">
    <text evidence="1">Belongs to the DEFL family.</text>
</comment>
<dbReference type="GO" id="GO:0050832">
    <property type="term" value="P:defense response to fungus"/>
    <property type="evidence" value="ECO:0007669"/>
    <property type="project" value="UniProtKB-KW"/>
</dbReference>
<keyword evidence="3" id="KW-0295">Fungicide</keyword>
<keyword evidence="4" id="KW-0611">Plant defense</keyword>
<evidence type="ECO:0008006" key="9">
    <source>
        <dbReference type="Google" id="ProtNLM"/>
    </source>
</evidence>
<evidence type="ECO:0000256" key="5">
    <source>
        <dbReference type="ARBA" id="ARBA00023157"/>
    </source>
</evidence>
<comment type="caution">
    <text evidence="7">The sequence shown here is derived from an EMBL/GenBank/DDBJ whole genome shotgun (WGS) entry which is preliminary data.</text>
</comment>
<dbReference type="PROSITE" id="PS51257">
    <property type="entry name" value="PROKAR_LIPOPROTEIN"/>
    <property type="match status" value="1"/>
</dbReference>
<evidence type="ECO:0000313" key="7">
    <source>
        <dbReference type="EMBL" id="EPS59363.1"/>
    </source>
</evidence>
<dbReference type="AlphaFoldDB" id="S8D9P3"/>
<keyword evidence="8" id="KW-1185">Reference proteome</keyword>
<keyword evidence="6" id="KW-0732">Signal</keyword>
<sequence>MANAKIVAFSFVLLTMGCLLSDVNGGRTVTAGGPEKCLIGIGQCLNEGDCELRCADQTIEARGYCGSPVSPGSPRLCYCEHD</sequence>
<dbReference type="EMBL" id="AUSU01008424">
    <property type="protein sequence ID" value="EPS59363.1"/>
    <property type="molecule type" value="Genomic_DNA"/>
</dbReference>
<feature type="signal peptide" evidence="6">
    <location>
        <begin position="1"/>
        <end position="25"/>
    </location>
</feature>
<evidence type="ECO:0000256" key="3">
    <source>
        <dbReference type="ARBA" id="ARBA00022577"/>
    </source>
</evidence>
<evidence type="ECO:0000256" key="2">
    <source>
        <dbReference type="ARBA" id="ARBA00022529"/>
    </source>
</evidence>
<evidence type="ECO:0000256" key="1">
    <source>
        <dbReference type="ARBA" id="ARBA00006722"/>
    </source>
</evidence>
<evidence type="ECO:0000256" key="6">
    <source>
        <dbReference type="SAM" id="SignalP"/>
    </source>
</evidence>
<keyword evidence="5" id="KW-1015">Disulfide bond</keyword>
<keyword evidence="2" id="KW-0929">Antimicrobial</keyword>